<dbReference type="Gene3D" id="3.40.50.12500">
    <property type="match status" value="1"/>
</dbReference>
<dbReference type="PANTHER" id="PTHR28047">
    <property type="entry name" value="PROTEIN DCG1"/>
    <property type="match status" value="1"/>
</dbReference>
<sequence length="267" mass="29558">MRICVINPFAGTEFFGRENLEAVAAPGTEFDMVDIGERYPLTNNQWLFFKHSCTGPTIDRAIEAERQGYDAIFISCNLDIGLYECRQMCTIPVTATLEAAALTAHIMGRRFSLLSVDDQNGQIQKMLLEQYQLAQGLVSVRSFGIDANDLYVDRTAPEKTRQTILATARRCVEEDGAEVLIAGCTLAGSVLSKEARENPQIQPAPIIDGMLPGFKMAEVMATLGAVGLPPVSRLGVYEQPPVEDLKKLRRSRDQSMPDWAERERTPS</sequence>
<dbReference type="EMBL" id="UINC01094352">
    <property type="protein sequence ID" value="SVC49524.1"/>
    <property type="molecule type" value="Genomic_DNA"/>
</dbReference>
<feature type="region of interest" description="Disordered" evidence="2">
    <location>
        <begin position="243"/>
        <end position="267"/>
    </location>
</feature>
<organism evidence="3">
    <name type="scientific">marine metagenome</name>
    <dbReference type="NCBI Taxonomy" id="408172"/>
    <lineage>
        <taxon>unclassified sequences</taxon>
        <taxon>metagenomes</taxon>
        <taxon>ecological metagenomes</taxon>
    </lineage>
</organism>
<dbReference type="Pfam" id="PF01177">
    <property type="entry name" value="Asp_Glu_race"/>
    <property type="match status" value="1"/>
</dbReference>
<gene>
    <name evidence="3" type="ORF">METZ01_LOCUS302378</name>
</gene>
<comment type="similarity">
    <text evidence="1">Belongs to the HyuE racemase family.</text>
</comment>
<dbReference type="GO" id="GO:0047661">
    <property type="term" value="F:amino-acid racemase activity"/>
    <property type="evidence" value="ECO:0007669"/>
    <property type="project" value="InterPro"/>
</dbReference>
<protein>
    <recommendedName>
        <fullName evidence="4">Hydantoin racemase</fullName>
    </recommendedName>
</protein>
<dbReference type="PANTHER" id="PTHR28047:SF5">
    <property type="entry name" value="PROTEIN DCG1"/>
    <property type="match status" value="1"/>
</dbReference>
<evidence type="ECO:0000256" key="2">
    <source>
        <dbReference type="SAM" id="MobiDB-lite"/>
    </source>
</evidence>
<accession>A0A382MKM5</accession>
<evidence type="ECO:0008006" key="4">
    <source>
        <dbReference type="Google" id="ProtNLM"/>
    </source>
</evidence>
<evidence type="ECO:0000256" key="1">
    <source>
        <dbReference type="ARBA" id="ARBA00038414"/>
    </source>
</evidence>
<dbReference type="InterPro" id="IPR015942">
    <property type="entry name" value="Asp/Glu/hydantoin_racemase"/>
</dbReference>
<dbReference type="InterPro" id="IPR053714">
    <property type="entry name" value="Iso_Racemase_Enz_sf"/>
</dbReference>
<proteinExistence type="inferred from homology"/>
<evidence type="ECO:0000313" key="3">
    <source>
        <dbReference type="EMBL" id="SVC49524.1"/>
    </source>
</evidence>
<name>A0A382MKM5_9ZZZZ</name>
<dbReference type="InterPro" id="IPR052186">
    <property type="entry name" value="Hydantoin_racemase-like"/>
</dbReference>
<reference evidence="3" key="1">
    <citation type="submission" date="2018-05" db="EMBL/GenBank/DDBJ databases">
        <authorList>
            <person name="Lanie J.A."/>
            <person name="Ng W.-L."/>
            <person name="Kazmierczak K.M."/>
            <person name="Andrzejewski T.M."/>
            <person name="Davidsen T.M."/>
            <person name="Wayne K.J."/>
            <person name="Tettelin H."/>
            <person name="Glass J.I."/>
            <person name="Rusch D."/>
            <person name="Podicherti R."/>
            <person name="Tsui H.-C.T."/>
            <person name="Winkler M.E."/>
        </authorList>
    </citation>
    <scope>NUCLEOTIDE SEQUENCE</scope>
</reference>
<dbReference type="AlphaFoldDB" id="A0A382MKM5"/>